<dbReference type="GeneID" id="64696642"/>
<dbReference type="EMBL" id="JABBWM010000102">
    <property type="protein sequence ID" value="KAG2090588.1"/>
    <property type="molecule type" value="Genomic_DNA"/>
</dbReference>
<dbReference type="RefSeq" id="XP_041286245.1">
    <property type="nucleotide sequence ID" value="XM_041434383.1"/>
</dbReference>
<keyword evidence="2" id="KW-1185">Reference proteome</keyword>
<evidence type="ECO:0000313" key="2">
    <source>
        <dbReference type="Proteomes" id="UP000823399"/>
    </source>
</evidence>
<gene>
    <name evidence="1" type="ORF">F5147DRAFT_658108</name>
</gene>
<protein>
    <submittedName>
        <fullName evidence="1">Uncharacterized protein</fullName>
    </submittedName>
</protein>
<sequence length="179" mass="20198">MCASHWEEIVHTKEILAGHPLVTGGWRGVLYARNCQEPHLVPVPLMIGIEEMKSTDDLYTCQWVNEYGRDLPAIIQPRRNRLTIQNHPHSKCALPWTLEICTESKTTSLHNNLLALLAQNGQIHPLLEKAPIGNILVLKQGKTDANEVQDVNRADIAQITDVIVSNRWIEAFVTKAEKE</sequence>
<name>A0A9P7EV86_9AGAM</name>
<accession>A0A9P7EV86</accession>
<evidence type="ECO:0000313" key="1">
    <source>
        <dbReference type="EMBL" id="KAG2090588.1"/>
    </source>
</evidence>
<dbReference type="Proteomes" id="UP000823399">
    <property type="component" value="Unassembled WGS sequence"/>
</dbReference>
<organism evidence="1 2">
    <name type="scientific">Suillus discolor</name>
    <dbReference type="NCBI Taxonomy" id="1912936"/>
    <lineage>
        <taxon>Eukaryota</taxon>
        <taxon>Fungi</taxon>
        <taxon>Dikarya</taxon>
        <taxon>Basidiomycota</taxon>
        <taxon>Agaricomycotina</taxon>
        <taxon>Agaricomycetes</taxon>
        <taxon>Agaricomycetidae</taxon>
        <taxon>Boletales</taxon>
        <taxon>Suillineae</taxon>
        <taxon>Suillaceae</taxon>
        <taxon>Suillus</taxon>
    </lineage>
</organism>
<comment type="caution">
    <text evidence="1">The sequence shown here is derived from an EMBL/GenBank/DDBJ whole genome shotgun (WGS) entry which is preliminary data.</text>
</comment>
<reference evidence="1" key="1">
    <citation type="journal article" date="2020" name="New Phytol.">
        <title>Comparative genomics reveals dynamic genome evolution in host specialist ectomycorrhizal fungi.</title>
        <authorList>
            <person name="Lofgren L.A."/>
            <person name="Nguyen N.H."/>
            <person name="Vilgalys R."/>
            <person name="Ruytinx J."/>
            <person name="Liao H.L."/>
            <person name="Branco S."/>
            <person name="Kuo A."/>
            <person name="LaButti K."/>
            <person name="Lipzen A."/>
            <person name="Andreopoulos W."/>
            <person name="Pangilinan J."/>
            <person name="Riley R."/>
            <person name="Hundley H."/>
            <person name="Na H."/>
            <person name="Barry K."/>
            <person name="Grigoriev I.V."/>
            <person name="Stajich J.E."/>
            <person name="Kennedy P.G."/>
        </authorList>
    </citation>
    <scope>NUCLEOTIDE SEQUENCE</scope>
    <source>
        <strain evidence="1">FC423</strain>
    </source>
</reference>
<dbReference type="OrthoDB" id="2634031at2759"/>
<dbReference type="AlphaFoldDB" id="A0A9P7EV86"/>
<proteinExistence type="predicted"/>